<evidence type="ECO:0000256" key="10">
    <source>
        <dbReference type="ARBA" id="ARBA00038378"/>
    </source>
</evidence>
<dbReference type="GO" id="GO:0005929">
    <property type="term" value="C:cilium"/>
    <property type="evidence" value="ECO:0007669"/>
    <property type="project" value="TreeGrafter"/>
</dbReference>
<dbReference type="InterPro" id="IPR001611">
    <property type="entry name" value="Leu-rich_rpt"/>
</dbReference>
<keyword evidence="4" id="KW-0677">Repeat</keyword>
<evidence type="ECO:0000256" key="2">
    <source>
        <dbReference type="ARBA" id="ARBA00022490"/>
    </source>
</evidence>
<evidence type="ECO:0000256" key="9">
    <source>
        <dbReference type="ARBA" id="ARBA00023273"/>
    </source>
</evidence>
<comment type="similarity">
    <text evidence="10">Belongs to the DRC3 family.</text>
</comment>
<evidence type="ECO:0000313" key="13">
    <source>
        <dbReference type="Proteomes" id="UP000663845"/>
    </source>
</evidence>
<name>A0A814NW21_9BILA</name>
<dbReference type="PROSITE" id="PS51450">
    <property type="entry name" value="LRR"/>
    <property type="match status" value="3"/>
</dbReference>
<evidence type="ECO:0000256" key="5">
    <source>
        <dbReference type="ARBA" id="ARBA00022846"/>
    </source>
</evidence>
<keyword evidence="5" id="KW-0282">Flagellum</keyword>
<evidence type="ECO:0000256" key="6">
    <source>
        <dbReference type="ARBA" id="ARBA00023054"/>
    </source>
</evidence>
<gene>
    <name evidence="12" type="ORF">JYZ213_LOCUS21295</name>
</gene>
<dbReference type="EMBL" id="CAJNOG010000231">
    <property type="protein sequence ID" value="CAF1099368.1"/>
    <property type="molecule type" value="Genomic_DNA"/>
</dbReference>
<dbReference type="InterPro" id="IPR032675">
    <property type="entry name" value="LRR_dom_sf"/>
</dbReference>
<evidence type="ECO:0000256" key="4">
    <source>
        <dbReference type="ARBA" id="ARBA00022737"/>
    </source>
</evidence>
<evidence type="ECO:0000256" key="3">
    <source>
        <dbReference type="ARBA" id="ARBA00022614"/>
    </source>
</evidence>
<dbReference type="SMART" id="SM00365">
    <property type="entry name" value="LRR_SD22"/>
    <property type="match status" value="4"/>
</dbReference>
<dbReference type="AlphaFoldDB" id="A0A814NW21"/>
<dbReference type="SUPFAM" id="SSF52075">
    <property type="entry name" value="Outer arm dynein light chain 1"/>
    <property type="match status" value="1"/>
</dbReference>
<keyword evidence="7" id="KW-0969">Cilium</keyword>
<dbReference type="SUPFAM" id="SSF52058">
    <property type="entry name" value="L domain-like"/>
    <property type="match status" value="1"/>
</dbReference>
<dbReference type="InterPro" id="IPR050576">
    <property type="entry name" value="Cilia_flagella_integrity"/>
</dbReference>
<reference evidence="12" key="1">
    <citation type="submission" date="2021-02" db="EMBL/GenBank/DDBJ databases">
        <authorList>
            <person name="Nowell W R."/>
        </authorList>
    </citation>
    <scope>NUCLEOTIDE SEQUENCE</scope>
</reference>
<dbReference type="Pfam" id="PF14580">
    <property type="entry name" value="LRR_9"/>
    <property type="match status" value="1"/>
</dbReference>
<accession>A0A814NW21</accession>
<keyword evidence="3" id="KW-0433">Leucine-rich repeat</keyword>
<keyword evidence="6" id="KW-0175">Coiled coil</keyword>
<evidence type="ECO:0000256" key="8">
    <source>
        <dbReference type="ARBA" id="ARBA00023212"/>
    </source>
</evidence>
<dbReference type="PANTHER" id="PTHR45973:SF12">
    <property type="entry name" value="DYNEIN REGULATORY COMPLEX SUBUNIT 3"/>
    <property type="match status" value="1"/>
</dbReference>
<comment type="subcellular location">
    <subcellularLocation>
        <location evidence="1">Cytoplasm</location>
        <location evidence="1">Cytoskeleton</location>
        <location evidence="1">Flagellum axoneme</location>
    </subcellularLocation>
</comment>
<keyword evidence="8" id="KW-0206">Cytoskeleton</keyword>
<protein>
    <recommendedName>
        <fullName evidence="11">Dynein regulatory complex subunit 3</fullName>
    </recommendedName>
</protein>
<sequence length="524" mass="61800">MARLYDAIEPEVVSMDMLQNAVESLRADGENQVVPKEDKLDYSAVNSLRLDFRSILRMENLWLFSNLTKLQMDNNIIERIEGLDTLQKLTWLDLSFNNITNIEGLDTLTELTDLSLYNNRITNLENMDTLKKLNVFSIGNNQVDDENSIRYLRRFDNLRTVCLRGNPFASKPDYYTFTIAHLPQIHFLDYKLIDEAPREEALKKYEIQIQQLITTEDQDREKDKKADDKKKQHQLHKEAFVENMDQNQLFTAMFKDDSEGQKLLLVPGADELVAQIEEKFVAIVHTMFEFGLKEKETRDKEIDDFWICVNEAKDENTRRAAVIVDEFKEYRTQLFIRYLRRFDNLRTVCLRGNPFASKPDYYTFTIAHLPQIHFLDYKLIDEAPREEALKKYEIQIQQLITTEDQDREKDKKADDKKKQHQLHKEAFVENMDQNQLFTAMFKDDSEGQKLLLVPGADELVAQIEEKFVAIVHTMFEFGLKEKETRDKEIDDFWICVNEAKDENTRRAAVIVDEFKEYRTQLFVS</sequence>
<evidence type="ECO:0000256" key="1">
    <source>
        <dbReference type="ARBA" id="ARBA00004611"/>
    </source>
</evidence>
<evidence type="ECO:0000256" key="7">
    <source>
        <dbReference type="ARBA" id="ARBA00023069"/>
    </source>
</evidence>
<dbReference type="Proteomes" id="UP000663845">
    <property type="component" value="Unassembled WGS sequence"/>
</dbReference>
<keyword evidence="2" id="KW-0963">Cytoplasm</keyword>
<dbReference type="Gene3D" id="3.80.10.10">
    <property type="entry name" value="Ribonuclease Inhibitor"/>
    <property type="match status" value="2"/>
</dbReference>
<evidence type="ECO:0000313" key="12">
    <source>
        <dbReference type="EMBL" id="CAF1099368.1"/>
    </source>
</evidence>
<proteinExistence type="inferred from homology"/>
<evidence type="ECO:0000256" key="11">
    <source>
        <dbReference type="ARBA" id="ARBA00040950"/>
    </source>
</evidence>
<comment type="caution">
    <text evidence="12">The sequence shown here is derived from an EMBL/GenBank/DDBJ whole genome shotgun (WGS) entry which is preliminary data.</text>
</comment>
<organism evidence="12 13">
    <name type="scientific">Adineta steineri</name>
    <dbReference type="NCBI Taxonomy" id="433720"/>
    <lineage>
        <taxon>Eukaryota</taxon>
        <taxon>Metazoa</taxon>
        <taxon>Spiralia</taxon>
        <taxon>Gnathifera</taxon>
        <taxon>Rotifera</taxon>
        <taxon>Eurotatoria</taxon>
        <taxon>Bdelloidea</taxon>
        <taxon>Adinetida</taxon>
        <taxon>Adinetidae</taxon>
        <taxon>Adineta</taxon>
    </lineage>
</organism>
<keyword evidence="9" id="KW-0966">Cell projection</keyword>
<dbReference type="PANTHER" id="PTHR45973">
    <property type="entry name" value="PROTEIN PHOSPHATASE 1 REGULATORY SUBUNIT SDS22-RELATED"/>
    <property type="match status" value="1"/>
</dbReference>